<dbReference type="GO" id="GO:0008270">
    <property type="term" value="F:zinc ion binding"/>
    <property type="evidence" value="ECO:0007669"/>
    <property type="project" value="UniProtKB-KW"/>
</dbReference>
<dbReference type="GO" id="GO:0003677">
    <property type="term" value="F:DNA binding"/>
    <property type="evidence" value="ECO:0007669"/>
    <property type="project" value="UniProtKB-KW"/>
</dbReference>
<dbReference type="Gene3D" id="3.30.40.10">
    <property type="entry name" value="Zinc/RING finger domain, C3HC4 (zinc finger)"/>
    <property type="match status" value="1"/>
</dbReference>
<dbReference type="PANTHER" id="PTHR12420">
    <property type="entry name" value="PHD FINGER PROTEIN"/>
    <property type="match status" value="1"/>
</dbReference>
<dbReference type="InterPro" id="IPR051188">
    <property type="entry name" value="PHD-type_Zinc_Finger"/>
</dbReference>
<evidence type="ECO:0000256" key="4">
    <source>
        <dbReference type="ARBA" id="ARBA00022833"/>
    </source>
</evidence>
<dbReference type="OMA" id="TCERKEG"/>
<protein>
    <recommendedName>
        <fullName evidence="12">HTH CENPB-type domain-containing protein</fullName>
    </recommendedName>
</protein>
<dbReference type="SMART" id="SM00674">
    <property type="entry name" value="CENPB"/>
    <property type="match status" value="1"/>
</dbReference>
<keyword evidence="11" id="KW-1185">Reference proteome</keyword>
<keyword evidence="5" id="KW-0238">DNA-binding</keyword>
<sequence>MDPRKVVEKSEKEEKKKRRAFLSIQTKQEIIEKHERGMRLVDLAKEYGRNASTICSVLKQKEVLKAVTPSKGLSVISKRRSAVNDKMERLLLVWIKEKEIAGDIMTGAIICKKATAIYNNLVTEGAAQGTSVQERTQEFKASRGWFEKFRRRTGIYSVLRRGELFASGLCCENSPEFDDLFGFSVKDVLEEVKRGKKLMCCKCKKKGATAGCEVRRCKRSYHYPCAVENGAKTIEETERGRYILYCPQHHLKTTGNGTSTNGSSPIASDQSPCQAGPSKKRTVGSPNHPEPSSKRLFLNSENCKALANALEDSSDSDLSIFAPLETDIDEDEEPQQPEARNAMEDLKGSAGAFHQTLGGDGWMQSQSGNGSFSSPAARLRRISSSDETPPEPGRLSLDPAMATNVGTQTSVTKATTMVVKVNVHSKEEPSPVYLPASPTAVASAPLPSHAEVPGVSTSSPHPVSSPPVASVSSCTALEPSIDSASFWRSCNEAGCTKAIFSGFFQEMSDMADRIQQDRASQEDYDLALLVMEASGKLEHLVNKQNEEIQRKQMEVCKVVAAMKQILSTLKR</sequence>
<feature type="region of interest" description="Disordered" evidence="7">
    <location>
        <begin position="442"/>
        <end position="464"/>
    </location>
</feature>
<keyword evidence="6" id="KW-0539">Nucleus</keyword>
<organism evidence="10 11">
    <name type="scientific">Takifugu rubripes</name>
    <name type="common">Japanese pufferfish</name>
    <name type="synonym">Fugu rubripes</name>
    <dbReference type="NCBI Taxonomy" id="31033"/>
    <lineage>
        <taxon>Eukaryota</taxon>
        <taxon>Metazoa</taxon>
        <taxon>Chordata</taxon>
        <taxon>Craniata</taxon>
        <taxon>Vertebrata</taxon>
        <taxon>Euteleostomi</taxon>
        <taxon>Actinopterygii</taxon>
        <taxon>Neopterygii</taxon>
        <taxon>Teleostei</taxon>
        <taxon>Neoteleostei</taxon>
        <taxon>Acanthomorphata</taxon>
        <taxon>Eupercaria</taxon>
        <taxon>Tetraodontiformes</taxon>
        <taxon>Tetradontoidea</taxon>
        <taxon>Tetraodontidae</taxon>
        <taxon>Takifugu</taxon>
    </lineage>
</organism>
<dbReference type="InterPro" id="IPR034732">
    <property type="entry name" value="EPHD"/>
</dbReference>
<comment type="subcellular location">
    <subcellularLocation>
        <location evidence="1">Nucleus</location>
    </subcellularLocation>
</comment>
<evidence type="ECO:0000313" key="11">
    <source>
        <dbReference type="Proteomes" id="UP000005226"/>
    </source>
</evidence>
<accession>A0A3B5KFE8</accession>
<dbReference type="RefSeq" id="XP_011606841.2">
    <property type="nucleotide sequence ID" value="XM_011608539.2"/>
</dbReference>
<feature type="domain" description="PHD-type" evidence="9">
    <location>
        <begin position="131"/>
        <end position="250"/>
    </location>
</feature>
<keyword evidence="2" id="KW-0479">Metal-binding</keyword>
<reference evidence="10 11" key="1">
    <citation type="journal article" date="2011" name="Genome Biol. Evol.">
        <title>Integration of the genetic map and genome assembly of fugu facilitates insights into distinct features of genome evolution in teleosts and mammals.</title>
        <authorList>
            <person name="Kai W."/>
            <person name="Kikuchi K."/>
            <person name="Tohari S."/>
            <person name="Chew A.K."/>
            <person name="Tay A."/>
            <person name="Fujiwara A."/>
            <person name="Hosoya S."/>
            <person name="Suetake H."/>
            <person name="Naruse K."/>
            <person name="Brenner S."/>
            <person name="Suzuki Y."/>
            <person name="Venkatesh B."/>
        </authorList>
    </citation>
    <scope>NUCLEOTIDE SEQUENCE [LARGE SCALE GENOMIC DNA]</scope>
</reference>
<evidence type="ECO:0000256" key="3">
    <source>
        <dbReference type="ARBA" id="ARBA00022771"/>
    </source>
</evidence>
<feature type="compositionally biased region" description="Low complexity" evidence="7">
    <location>
        <begin position="452"/>
        <end position="464"/>
    </location>
</feature>
<evidence type="ECO:0008006" key="12">
    <source>
        <dbReference type="Google" id="ProtNLM"/>
    </source>
</evidence>
<feature type="region of interest" description="Disordered" evidence="7">
    <location>
        <begin position="255"/>
        <end position="295"/>
    </location>
</feature>
<dbReference type="Ensembl" id="ENSTRUT00000049716.2">
    <property type="protein sequence ID" value="ENSTRUP00000054768.2"/>
    <property type="gene ID" value="ENSTRUG00000024682.2"/>
</dbReference>
<evidence type="ECO:0000259" key="8">
    <source>
        <dbReference type="PROSITE" id="PS51253"/>
    </source>
</evidence>
<dbReference type="InterPro" id="IPR009057">
    <property type="entry name" value="Homeodomain-like_sf"/>
</dbReference>
<dbReference type="STRING" id="31033.ENSTRUP00000054768"/>
<feature type="compositionally biased region" description="Low complexity" evidence="7">
    <location>
        <begin position="255"/>
        <end position="264"/>
    </location>
</feature>
<reference evidence="10" key="3">
    <citation type="submission" date="2025-09" db="UniProtKB">
        <authorList>
            <consortium name="Ensembl"/>
        </authorList>
    </citation>
    <scope>IDENTIFICATION</scope>
</reference>
<evidence type="ECO:0000256" key="6">
    <source>
        <dbReference type="ARBA" id="ARBA00023242"/>
    </source>
</evidence>
<dbReference type="InterPro" id="IPR013083">
    <property type="entry name" value="Znf_RING/FYVE/PHD"/>
</dbReference>
<feature type="region of interest" description="Disordered" evidence="7">
    <location>
        <begin position="351"/>
        <end position="403"/>
    </location>
</feature>
<dbReference type="InterPro" id="IPR006600">
    <property type="entry name" value="HTH_CenpB_DNA-bd_dom"/>
</dbReference>
<dbReference type="GO" id="GO:0005634">
    <property type="term" value="C:nucleus"/>
    <property type="evidence" value="ECO:0007669"/>
    <property type="project" value="UniProtKB-SubCell"/>
</dbReference>
<dbReference type="Pfam" id="PF03221">
    <property type="entry name" value="HTH_Tnp_Tc5"/>
    <property type="match status" value="1"/>
</dbReference>
<dbReference type="InterPro" id="IPR001965">
    <property type="entry name" value="Znf_PHD"/>
</dbReference>
<dbReference type="GeneID" id="105417073"/>
<keyword evidence="4" id="KW-0862">Zinc</keyword>
<evidence type="ECO:0000256" key="5">
    <source>
        <dbReference type="ARBA" id="ARBA00023125"/>
    </source>
</evidence>
<reference evidence="10" key="2">
    <citation type="submission" date="2025-08" db="UniProtKB">
        <authorList>
            <consortium name="Ensembl"/>
        </authorList>
    </citation>
    <scope>IDENTIFICATION</scope>
</reference>
<proteinExistence type="predicted"/>
<feature type="domain" description="HTH CENPB-type" evidence="8">
    <location>
        <begin position="75"/>
        <end position="159"/>
    </location>
</feature>
<dbReference type="PROSITE" id="PS51805">
    <property type="entry name" value="EPHD"/>
    <property type="match status" value="1"/>
</dbReference>
<keyword evidence="3" id="KW-0863">Zinc-finger</keyword>
<name>A0A3B5KFE8_TAKRU</name>
<dbReference type="CTD" id="51131"/>
<gene>
    <name evidence="10" type="primary">phf11</name>
</gene>
<evidence type="ECO:0000256" key="2">
    <source>
        <dbReference type="ARBA" id="ARBA00022723"/>
    </source>
</evidence>
<dbReference type="InterPro" id="IPR007889">
    <property type="entry name" value="HTH_Psq"/>
</dbReference>
<dbReference type="PROSITE" id="PS51253">
    <property type="entry name" value="HTH_CENPB"/>
    <property type="match status" value="1"/>
</dbReference>
<dbReference type="SMART" id="SM00249">
    <property type="entry name" value="PHD"/>
    <property type="match status" value="1"/>
</dbReference>
<dbReference type="Pfam" id="PF04218">
    <property type="entry name" value="CENP-B_N"/>
    <property type="match status" value="1"/>
</dbReference>
<evidence type="ECO:0000313" key="10">
    <source>
        <dbReference type="Ensembl" id="ENSTRUP00000054768.2"/>
    </source>
</evidence>
<dbReference type="Pfam" id="PF13771">
    <property type="entry name" value="zf-HC5HC2H"/>
    <property type="match status" value="1"/>
</dbReference>
<dbReference type="InParanoid" id="A0A3B5KFE8"/>
<evidence type="ECO:0000259" key="9">
    <source>
        <dbReference type="PROSITE" id="PS51805"/>
    </source>
</evidence>
<evidence type="ECO:0000256" key="7">
    <source>
        <dbReference type="SAM" id="MobiDB-lite"/>
    </source>
</evidence>
<evidence type="ECO:0000256" key="1">
    <source>
        <dbReference type="ARBA" id="ARBA00004123"/>
    </source>
</evidence>
<dbReference type="SUPFAM" id="SSF46689">
    <property type="entry name" value="Homeodomain-like"/>
    <property type="match status" value="2"/>
</dbReference>
<dbReference type="AlphaFoldDB" id="A0A3B5KFE8"/>
<dbReference type="PANTHER" id="PTHR12420:SF4">
    <property type="entry name" value="PHD FINGER PROTEIN 11"/>
    <property type="match status" value="1"/>
</dbReference>
<dbReference type="Proteomes" id="UP000005226">
    <property type="component" value="Chromosome 1"/>
</dbReference>
<feature type="compositionally biased region" description="Polar residues" evidence="7">
    <location>
        <begin position="363"/>
        <end position="374"/>
    </location>
</feature>
<dbReference type="GeneTree" id="ENSGT00950000182865"/>
<dbReference type="Gene3D" id="1.10.10.60">
    <property type="entry name" value="Homeodomain-like"/>
    <property type="match status" value="2"/>
</dbReference>